<dbReference type="Gene3D" id="3.20.20.450">
    <property type="entry name" value="EAL domain"/>
    <property type="match status" value="1"/>
</dbReference>
<evidence type="ECO:0000313" key="3">
    <source>
        <dbReference type="Proteomes" id="UP000051845"/>
    </source>
</evidence>
<gene>
    <name evidence="2" type="ORF">FC82_GL000155</name>
</gene>
<sequence length="233" mass="26904">MMIRFFGQPQFTTADHTIKGYELFLRESIDHKWVFPDDFKEFTAYETANLLVQTIRPMPKTIKSVAFNLDPDQFVDPAYQTYLPKVQEQIAPIQLCVELTEHPCAPKVPNVQLVKAAQGFKNNHLSVVLDDVGTGNNTPPFAELLDSTLTEYKFAIQNFRNKREPDEIVKKLAYWHKMADDEDKRFIIEGFENKNELKLLNEYPADLIQGYYLDRPGLMLADDAVKLPHHRAS</sequence>
<dbReference type="PANTHER" id="PTHR33121">
    <property type="entry name" value="CYCLIC DI-GMP PHOSPHODIESTERASE PDEF"/>
    <property type="match status" value="1"/>
</dbReference>
<dbReference type="AlphaFoldDB" id="A0A0R2B4F6"/>
<dbReference type="GO" id="GO:0071111">
    <property type="term" value="F:cyclic-guanylate-specific phosphodiesterase activity"/>
    <property type="evidence" value="ECO:0007669"/>
    <property type="project" value="InterPro"/>
</dbReference>
<evidence type="ECO:0000313" key="2">
    <source>
        <dbReference type="EMBL" id="KRM74398.1"/>
    </source>
</evidence>
<dbReference type="PATRIC" id="fig|1423733.4.peg.171"/>
<dbReference type="InterPro" id="IPR035919">
    <property type="entry name" value="EAL_sf"/>
</dbReference>
<evidence type="ECO:0000259" key="1">
    <source>
        <dbReference type="PROSITE" id="PS50883"/>
    </source>
</evidence>
<dbReference type="InterPro" id="IPR001633">
    <property type="entry name" value="EAL_dom"/>
</dbReference>
<dbReference type="SUPFAM" id="SSF141868">
    <property type="entry name" value="EAL domain-like"/>
    <property type="match status" value="1"/>
</dbReference>
<organism evidence="2 3">
    <name type="scientific">Secundilactobacillus collinoides DSM 20515 = JCM 1123</name>
    <dbReference type="NCBI Taxonomy" id="1423733"/>
    <lineage>
        <taxon>Bacteria</taxon>
        <taxon>Bacillati</taxon>
        <taxon>Bacillota</taxon>
        <taxon>Bacilli</taxon>
        <taxon>Lactobacillales</taxon>
        <taxon>Lactobacillaceae</taxon>
        <taxon>Secundilactobacillus</taxon>
    </lineage>
</organism>
<dbReference type="PANTHER" id="PTHR33121:SF70">
    <property type="entry name" value="SIGNALING PROTEIN YKOW"/>
    <property type="match status" value="1"/>
</dbReference>
<dbReference type="PROSITE" id="PS50883">
    <property type="entry name" value="EAL"/>
    <property type="match status" value="1"/>
</dbReference>
<reference evidence="2 3" key="1">
    <citation type="journal article" date="2015" name="Genome Announc.">
        <title>Expanding the biotechnology potential of lactobacilli through comparative genomics of 213 strains and associated genera.</title>
        <authorList>
            <person name="Sun Z."/>
            <person name="Harris H.M."/>
            <person name="McCann A."/>
            <person name="Guo C."/>
            <person name="Argimon S."/>
            <person name="Zhang W."/>
            <person name="Yang X."/>
            <person name="Jeffery I.B."/>
            <person name="Cooney J.C."/>
            <person name="Kagawa T.F."/>
            <person name="Liu W."/>
            <person name="Song Y."/>
            <person name="Salvetti E."/>
            <person name="Wrobel A."/>
            <person name="Rasinkangas P."/>
            <person name="Parkhill J."/>
            <person name="Rea M.C."/>
            <person name="O'Sullivan O."/>
            <person name="Ritari J."/>
            <person name="Douillard F.P."/>
            <person name="Paul Ross R."/>
            <person name="Yang R."/>
            <person name="Briner A.E."/>
            <person name="Felis G.E."/>
            <person name="de Vos W.M."/>
            <person name="Barrangou R."/>
            <person name="Klaenhammer T.R."/>
            <person name="Caufield P.W."/>
            <person name="Cui Y."/>
            <person name="Zhang H."/>
            <person name="O'Toole P.W."/>
        </authorList>
    </citation>
    <scope>NUCLEOTIDE SEQUENCE [LARGE SCALE GENOMIC DNA]</scope>
    <source>
        <strain evidence="2 3">DSM 20515</strain>
    </source>
</reference>
<comment type="caution">
    <text evidence="2">The sequence shown here is derived from an EMBL/GenBank/DDBJ whole genome shotgun (WGS) entry which is preliminary data.</text>
</comment>
<dbReference type="Pfam" id="PF00563">
    <property type="entry name" value="EAL"/>
    <property type="match status" value="1"/>
</dbReference>
<proteinExistence type="predicted"/>
<dbReference type="SMART" id="SM00052">
    <property type="entry name" value="EAL"/>
    <property type="match status" value="1"/>
</dbReference>
<dbReference type="Proteomes" id="UP000051845">
    <property type="component" value="Unassembled WGS sequence"/>
</dbReference>
<dbReference type="EMBL" id="AYYR01000082">
    <property type="protein sequence ID" value="KRM74398.1"/>
    <property type="molecule type" value="Genomic_DNA"/>
</dbReference>
<accession>A0A0R2B4F6</accession>
<name>A0A0R2B4F6_SECCO</name>
<feature type="domain" description="EAL" evidence="1">
    <location>
        <begin position="1"/>
        <end position="230"/>
    </location>
</feature>
<protein>
    <submittedName>
        <fullName evidence="2">C-di-GMP-specific phosphodiesterase</fullName>
    </submittedName>
</protein>
<dbReference type="InterPro" id="IPR050706">
    <property type="entry name" value="Cyclic-di-GMP_PDE-like"/>
</dbReference>
<dbReference type="RefSeq" id="WP_054760555.1">
    <property type="nucleotide sequence ID" value="NZ_AYYR01000082.1"/>
</dbReference>